<keyword evidence="6 7" id="KW-0472">Membrane</keyword>
<evidence type="ECO:0000256" key="5">
    <source>
        <dbReference type="ARBA" id="ARBA00022989"/>
    </source>
</evidence>
<reference evidence="9 10" key="1">
    <citation type="submission" date="2017-02" db="EMBL/GenBank/DDBJ databases">
        <title>The new phylogeny of genus Mycobacterium.</title>
        <authorList>
            <person name="Tortoli E."/>
            <person name="Trovato A."/>
            <person name="Cirillo D.M."/>
        </authorList>
    </citation>
    <scope>NUCLEOTIDE SEQUENCE [LARGE SCALE GENOMIC DNA]</scope>
    <source>
        <strain evidence="9 10">DSM 44049</strain>
    </source>
</reference>
<evidence type="ECO:0000256" key="7">
    <source>
        <dbReference type="SAM" id="Phobius"/>
    </source>
</evidence>
<proteinExistence type="inferred from homology"/>
<dbReference type="EMBL" id="MVHT01000003">
    <property type="protein sequence ID" value="ORB10306.1"/>
    <property type="molecule type" value="Genomic_DNA"/>
</dbReference>
<evidence type="ECO:0000256" key="3">
    <source>
        <dbReference type="ARBA" id="ARBA00022692"/>
    </source>
</evidence>
<dbReference type="GO" id="GO:0016020">
    <property type="term" value="C:membrane"/>
    <property type="evidence" value="ECO:0007669"/>
    <property type="project" value="UniProtKB-SubCell"/>
</dbReference>
<keyword evidence="4" id="KW-0378">Hydrolase</keyword>
<evidence type="ECO:0000256" key="4">
    <source>
        <dbReference type="ARBA" id="ARBA00022801"/>
    </source>
</evidence>
<dbReference type="SUPFAM" id="SSF57845">
    <property type="entry name" value="B-box zinc-binding domain"/>
    <property type="match status" value="1"/>
</dbReference>
<dbReference type="AlphaFoldDB" id="A0A1T3WC86"/>
<sequence length="279" mass="29721">MSGPSTSQTPACYRHPQRTTYVRCTRCDRYICGECMRVSPVGHQCAECVEEGARTIRQPTLQFGGQQLSPTPVVTVVLIGLNVLAFVLQLALPGVTREFALSAPDVADGQVYRLVTSAFLHYGAAHLLLNMWGLYVVGAPLEALLGQVRYAGLYGLSALGGSVLVYLISPLGSLTAGASGAVFGLFGALAVVARRLNFDVRWIVAVIAINLVFNFAAPAMGSGPISWQAHVGGLVTGTLVGAVYVYAPRERRTLIQVAVTTVLLVVFVALICWRTVLLS</sequence>
<dbReference type="OrthoDB" id="9807874at2"/>
<dbReference type="PANTHER" id="PTHR43731">
    <property type="entry name" value="RHOMBOID PROTEASE"/>
    <property type="match status" value="1"/>
</dbReference>
<feature type="transmembrane region" description="Helical" evidence="7">
    <location>
        <begin position="119"/>
        <end position="138"/>
    </location>
</feature>
<evidence type="ECO:0000259" key="8">
    <source>
        <dbReference type="Pfam" id="PF01694"/>
    </source>
</evidence>
<keyword evidence="5 7" id="KW-1133">Transmembrane helix</keyword>
<accession>A0A1T3WC86</accession>
<organism evidence="9 10">
    <name type="scientific">Mycobacterium intermedium</name>
    <dbReference type="NCBI Taxonomy" id="28445"/>
    <lineage>
        <taxon>Bacteria</taxon>
        <taxon>Bacillati</taxon>
        <taxon>Actinomycetota</taxon>
        <taxon>Actinomycetes</taxon>
        <taxon>Mycobacteriales</taxon>
        <taxon>Mycobacteriaceae</taxon>
        <taxon>Mycobacterium</taxon>
        <taxon>Mycobacterium simiae complex</taxon>
    </lineage>
</organism>
<evidence type="ECO:0000313" key="10">
    <source>
        <dbReference type="Proteomes" id="UP000192739"/>
    </source>
</evidence>
<feature type="transmembrane region" description="Helical" evidence="7">
    <location>
        <begin position="174"/>
        <end position="193"/>
    </location>
</feature>
<dbReference type="InterPro" id="IPR035952">
    <property type="entry name" value="Rhomboid-like_sf"/>
</dbReference>
<protein>
    <submittedName>
        <fullName evidence="9">Rhomboid family intramembrane serine protease</fullName>
    </submittedName>
</protein>
<dbReference type="RefSeq" id="WP_079219612.1">
    <property type="nucleotide sequence ID" value="NZ_CBCRZH010000002.1"/>
</dbReference>
<dbReference type="SUPFAM" id="SSF144091">
    <property type="entry name" value="Rhomboid-like"/>
    <property type="match status" value="1"/>
</dbReference>
<feature type="transmembrane region" description="Helical" evidence="7">
    <location>
        <begin position="200"/>
        <end position="221"/>
    </location>
</feature>
<feature type="domain" description="Peptidase S54 rhomboid" evidence="8">
    <location>
        <begin position="109"/>
        <end position="245"/>
    </location>
</feature>
<dbReference type="Proteomes" id="UP000192739">
    <property type="component" value="Unassembled WGS sequence"/>
</dbReference>
<feature type="transmembrane region" description="Helical" evidence="7">
    <location>
        <begin position="150"/>
        <end position="168"/>
    </location>
</feature>
<evidence type="ECO:0000256" key="1">
    <source>
        <dbReference type="ARBA" id="ARBA00004141"/>
    </source>
</evidence>
<dbReference type="InterPro" id="IPR050925">
    <property type="entry name" value="Rhomboid_protease_S54"/>
</dbReference>
<evidence type="ECO:0000256" key="2">
    <source>
        <dbReference type="ARBA" id="ARBA00009045"/>
    </source>
</evidence>
<evidence type="ECO:0000313" key="9">
    <source>
        <dbReference type="EMBL" id="ORB10306.1"/>
    </source>
</evidence>
<keyword evidence="3 7" id="KW-0812">Transmembrane</keyword>
<comment type="similarity">
    <text evidence="2">Belongs to the peptidase S54 family.</text>
</comment>
<dbReference type="GO" id="GO:0004252">
    <property type="term" value="F:serine-type endopeptidase activity"/>
    <property type="evidence" value="ECO:0007669"/>
    <property type="project" value="InterPro"/>
</dbReference>
<feature type="transmembrane region" description="Helical" evidence="7">
    <location>
        <begin position="227"/>
        <end position="247"/>
    </location>
</feature>
<evidence type="ECO:0000256" key="6">
    <source>
        <dbReference type="ARBA" id="ARBA00023136"/>
    </source>
</evidence>
<comment type="caution">
    <text evidence="9">The sequence shown here is derived from an EMBL/GenBank/DDBJ whole genome shotgun (WGS) entry which is preliminary data.</text>
</comment>
<dbReference type="GO" id="GO:0006508">
    <property type="term" value="P:proteolysis"/>
    <property type="evidence" value="ECO:0007669"/>
    <property type="project" value="UniProtKB-KW"/>
</dbReference>
<comment type="subcellular location">
    <subcellularLocation>
        <location evidence="1">Membrane</location>
        <topology evidence="1">Multi-pass membrane protein</topology>
    </subcellularLocation>
</comment>
<gene>
    <name evidence="9" type="ORF">BST27_01625</name>
</gene>
<feature type="transmembrane region" description="Helical" evidence="7">
    <location>
        <begin position="73"/>
        <end position="92"/>
    </location>
</feature>
<keyword evidence="10" id="KW-1185">Reference proteome</keyword>
<dbReference type="InterPro" id="IPR022764">
    <property type="entry name" value="Peptidase_S54_rhomboid_dom"/>
</dbReference>
<dbReference type="Gene3D" id="1.20.1540.10">
    <property type="entry name" value="Rhomboid-like"/>
    <property type="match status" value="1"/>
</dbReference>
<keyword evidence="9" id="KW-0645">Protease</keyword>
<feature type="transmembrane region" description="Helical" evidence="7">
    <location>
        <begin position="254"/>
        <end position="276"/>
    </location>
</feature>
<dbReference type="PANTHER" id="PTHR43731:SF14">
    <property type="entry name" value="PRESENILIN-ASSOCIATED RHOMBOID-LIKE PROTEIN, MITOCHONDRIAL"/>
    <property type="match status" value="1"/>
</dbReference>
<dbReference type="Pfam" id="PF01694">
    <property type="entry name" value="Rhomboid"/>
    <property type="match status" value="1"/>
</dbReference>
<name>A0A1T3WC86_MYCIE</name>